<proteinExistence type="predicted"/>
<comment type="caution">
    <text evidence="1">The sequence shown here is derived from an EMBL/GenBank/DDBJ whole genome shotgun (WGS) entry which is preliminary data.</text>
</comment>
<dbReference type="RefSeq" id="WP_106568951.1">
    <property type="nucleotide sequence ID" value="NZ_PYGF01000017.1"/>
</dbReference>
<reference evidence="1 2" key="1">
    <citation type="submission" date="2018-03" db="EMBL/GenBank/DDBJ databases">
        <title>Genomic Encyclopedia of Archaeal and Bacterial Type Strains, Phase II (KMG-II): from individual species to whole genera.</title>
        <authorList>
            <person name="Goeker M."/>
        </authorList>
    </citation>
    <scope>NUCLEOTIDE SEQUENCE [LARGE SCALE GENOMIC DNA]</scope>
    <source>
        <strain evidence="1 2">DSM 28057</strain>
    </source>
</reference>
<dbReference type="GO" id="GO:0032259">
    <property type="term" value="P:methylation"/>
    <property type="evidence" value="ECO:0007669"/>
    <property type="project" value="UniProtKB-KW"/>
</dbReference>
<dbReference type="InterPro" id="IPR029063">
    <property type="entry name" value="SAM-dependent_MTases_sf"/>
</dbReference>
<keyword evidence="1" id="KW-0808">Transferase</keyword>
<dbReference type="PANTHER" id="PTHR43861">
    <property type="entry name" value="TRANS-ACONITATE 2-METHYLTRANSFERASE-RELATED"/>
    <property type="match status" value="1"/>
</dbReference>
<accession>A0A2P8DPV6</accession>
<evidence type="ECO:0000313" key="1">
    <source>
        <dbReference type="EMBL" id="PSK99267.1"/>
    </source>
</evidence>
<evidence type="ECO:0000313" key="2">
    <source>
        <dbReference type="Proteomes" id="UP000240708"/>
    </source>
</evidence>
<organism evidence="1 2">
    <name type="scientific">Cecembia rubra</name>
    <dbReference type="NCBI Taxonomy" id="1485585"/>
    <lineage>
        <taxon>Bacteria</taxon>
        <taxon>Pseudomonadati</taxon>
        <taxon>Bacteroidota</taxon>
        <taxon>Cytophagia</taxon>
        <taxon>Cytophagales</taxon>
        <taxon>Cyclobacteriaceae</taxon>
        <taxon>Cecembia</taxon>
    </lineage>
</organism>
<dbReference type="EMBL" id="PYGF01000017">
    <property type="protein sequence ID" value="PSK99267.1"/>
    <property type="molecule type" value="Genomic_DNA"/>
</dbReference>
<dbReference type="SUPFAM" id="SSF53335">
    <property type="entry name" value="S-adenosyl-L-methionine-dependent methyltransferases"/>
    <property type="match status" value="1"/>
</dbReference>
<dbReference type="GO" id="GO:0008168">
    <property type="term" value="F:methyltransferase activity"/>
    <property type="evidence" value="ECO:0007669"/>
    <property type="project" value="UniProtKB-KW"/>
</dbReference>
<dbReference type="AlphaFoldDB" id="A0A2P8DPV6"/>
<dbReference type="CDD" id="cd02440">
    <property type="entry name" value="AdoMet_MTases"/>
    <property type="match status" value="1"/>
</dbReference>
<sequence>MSIDSGYSCYYCGDKQTPEKYQAKEMMFGTGECFELSECTSCGSLQLLNPPSDLSIYYPATYYSLQELVISGPLKKVLKGLRYALFASGFRFLKPVFGEWVRWSGAGLKSRIADIGCGNGQLLYEMHAAGFKKLDGFDPFMEKENKMTQGFRLFKKSIYDAEGEYDLLMMHHALEHMSDPEQVLSKCYELLAKGGCLLVRIPLADAQVWKEDGVNWVQLDVPRHLHIPSVKGLKVLAEKIGFNVKRIDFDSTEFQFWGTELYKMGIPLKDASSHNFSKKLKKEFQNKALLFNQKGLGDQACFYLERRN</sequence>
<gene>
    <name evidence="1" type="ORF">CLV48_11753</name>
</gene>
<dbReference type="Gene3D" id="3.40.50.150">
    <property type="entry name" value="Vaccinia Virus protein VP39"/>
    <property type="match status" value="1"/>
</dbReference>
<protein>
    <submittedName>
        <fullName evidence="1">Methyltransferase family protein</fullName>
    </submittedName>
</protein>
<dbReference type="OrthoDB" id="9791837at2"/>
<name>A0A2P8DPV6_9BACT</name>
<keyword evidence="1" id="KW-0489">Methyltransferase</keyword>
<dbReference type="Pfam" id="PF13489">
    <property type="entry name" value="Methyltransf_23"/>
    <property type="match status" value="1"/>
</dbReference>
<dbReference type="Proteomes" id="UP000240708">
    <property type="component" value="Unassembled WGS sequence"/>
</dbReference>
<keyword evidence="2" id="KW-1185">Reference proteome</keyword>